<comment type="caution">
    <text evidence="1">The sequence shown here is derived from an EMBL/GenBank/DDBJ whole genome shotgun (WGS) entry which is preliminary data.</text>
</comment>
<keyword evidence="2" id="KW-1185">Reference proteome</keyword>
<dbReference type="RefSeq" id="WP_123743536.1">
    <property type="nucleotide sequence ID" value="NZ_RJKM01000001.1"/>
</dbReference>
<dbReference type="AlphaFoldDB" id="A0A3N1H5H4"/>
<dbReference type="EMBL" id="RJKM01000001">
    <property type="protein sequence ID" value="ROP37794.1"/>
    <property type="molecule type" value="Genomic_DNA"/>
</dbReference>
<protein>
    <submittedName>
        <fullName evidence="1">Uncharacterized protein</fullName>
    </submittedName>
</protein>
<evidence type="ECO:0000313" key="1">
    <source>
        <dbReference type="EMBL" id="ROP37794.1"/>
    </source>
</evidence>
<accession>A0A3N1H5H4</accession>
<dbReference type="OrthoDB" id="3397289at2"/>
<reference evidence="1 2" key="1">
    <citation type="submission" date="2018-11" db="EMBL/GenBank/DDBJ databases">
        <title>Sequencing the genomes of 1000 actinobacteria strains.</title>
        <authorList>
            <person name="Klenk H.-P."/>
        </authorList>
    </citation>
    <scope>NUCLEOTIDE SEQUENCE [LARGE SCALE GENOMIC DNA]</scope>
    <source>
        <strain evidence="1 2">DSM 44231</strain>
    </source>
</reference>
<dbReference type="Proteomes" id="UP000268727">
    <property type="component" value="Unassembled WGS sequence"/>
</dbReference>
<name>A0A3N1H5H4_9PSEU</name>
<organism evidence="1 2">
    <name type="scientific">Saccharothrix texasensis</name>
    <dbReference type="NCBI Taxonomy" id="103734"/>
    <lineage>
        <taxon>Bacteria</taxon>
        <taxon>Bacillati</taxon>
        <taxon>Actinomycetota</taxon>
        <taxon>Actinomycetes</taxon>
        <taxon>Pseudonocardiales</taxon>
        <taxon>Pseudonocardiaceae</taxon>
        <taxon>Saccharothrix</taxon>
    </lineage>
</organism>
<evidence type="ECO:0000313" key="2">
    <source>
        <dbReference type="Proteomes" id="UP000268727"/>
    </source>
</evidence>
<gene>
    <name evidence="1" type="ORF">EDD40_3120</name>
</gene>
<proteinExistence type="predicted"/>
<sequence>MGLFRRVFGSGAPEGFTGSLEADENVLASAPVGAGWLVATTHGLWLPGPGQPDPGQPGPRRVGWHLISKATWSGSALAVIEAVEDGAAGGAVLLRDLAPQRFPLESPGKVPEVVHARVTGSIKSREHNATVGAWFVQRKVAGRDGVVLQVRPDPGADVTRVREVAASVASKIAELRG</sequence>